<evidence type="ECO:0000313" key="13">
    <source>
        <dbReference type="Proteomes" id="UP000007800"/>
    </source>
</evidence>
<keyword evidence="2" id="KW-0547">Nucleotide-binding</keyword>
<dbReference type="PROSITE" id="PS50089">
    <property type="entry name" value="ZF_RING_2"/>
    <property type="match status" value="1"/>
</dbReference>
<dbReference type="Pfam" id="PF13639">
    <property type="entry name" value="zf-RING_2"/>
    <property type="match status" value="1"/>
</dbReference>
<evidence type="ECO:0000256" key="4">
    <source>
        <dbReference type="ARBA" id="ARBA00022801"/>
    </source>
</evidence>
<dbReference type="Proteomes" id="UP000007800">
    <property type="component" value="Unassembled WGS sequence"/>
</dbReference>
<dbReference type="RefSeq" id="XP_002776495.1">
    <property type="nucleotide sequence ID" value="XM_002776449.1"/>
</dbReference>
<sequence>MSYQQQQYKIHQPSKVGFYARQMTMMFMQGGLIGASAGIAGYAVQTGTLRGCLKYAGPTRALSHAGKPFQYYGNDRIRSPEELVAVAERAGLVMTTYGVVTRDGPDIMKHIRWRRIVLDECHLIKSRVTAISRVVRTCLHGDRLWCLSGTPVQNTLEDLFPIIQFLHVEPWSSFAFYKRHIVDPVKEGDQAGRAALHNMLSRIMIRRTKETKDSNGQPLVQMPDKMVRTLEIPLDADEERLYTYLFWRSHLEFNSFIEHSENLHRMKILNLILRLRQALCHPILCIPSKLAKVMGRVPTEDEDSARPGDGSSMAANLDELYDRFMGDPRDTSPHRKDYLKKVIDDMKVSESLPECVICLEALSSSNVKKQPVLTVCGHTMCQPCANACIRRAGTCPVCRKPVSIDSLQVIPTQAMVNANSQFQDDADEKPPEDDAVKYKFRLSSKMMKLLRYVKRDVRRGWNVVVFSQWTSYLWMISHMLDLNQVPYRLITGKQNQNERQSNVAWFNHKTTKSEIRPVLADALDACGEVEVSEPEDDGDSTTQGKVLLVSLRAGGVGLNLTAGRTLYLLDLWWNPAVEEQAMMRVHRLGQQHTVRIYRFVVRDSIDQRIMSLQAGKSRLTNMAFDASDAAALQKDDGRSLTLEEMKMLFKPGTMELRGGKSREDFN</sequence>
<feature type="domain" description="Helicase ATP-binding" evidence="10">
    <location>
        <begin position="58"/>
        <end position="169"/>
    </location>
</feature>
<evidence type="ECO:0000256" key="7">
    <source>
        <dbReference type="ARBA" id="ARBA00022840"/>
    </source>
</evidence>
<keyword evidence="13" id="KW-1185">Reference proteome</keyword>
<protein>
    <submittedName>
        <fullName evidence="12">DNA repair protein RAD5, putative</fullName>
    </submittedName>
</protein>
<proteinExistence type="predicted"/>
<gene>
    <name evidence="12" type="ORF">Pmar_PMAR010653</name>
</gene>
<dbReference type="Pfam" id="PF00176">
    <property type="entry name" value="SNF2-rel_dom"/>
    <property type="match status" value="1"/>
</dbReference>
<organism evidence="13">
    <name type="scientific">Perkinsus marinus (strain ATCC 50983 / TXsc)</name>
    <dbReference type="NCBI Taxonomy" id="423536"/>
    <lineage>
        <taxon>Eukaryota</taxon>
        <taxon>Sar</taxon>
        <taxon>Alveolata</taxon>
        <taxon>Perkinsozoa</taxon>
        <taxon>Perkinsea</taxon>
        <taxon>Perkinsida</taxon>
        <taxon>Perkinsidae</taxon>
        <taxon>Perkinsus</taxon>
    </lineage>
</organism>
<accession>C5L4P3</accession>
<dbReference type="GO" id="GO:0005634">
    <property type="term" value="C:nucleus"/>
    <property type="evidence" value="ECO:0007669"/>
    <property type="project" value="TreeGrafter"/>
</dbReference>
<evidence type="ECO:0000256" key="2">
    <source>
        <dbReference type="ARBA" id="ARBA00022741"/>
    </source>
</evidence>
<dbReference type="PROSITE" id="PS51192">
    <property type="entry name" value="HELICASE_ATP_BIND_1"/>
    <property type="match status" value="1"/>
</dbReference>
<evidence type="ECO:0000256" key="3">
    <source>
        <dbReference type="ARBA" id="ARBA00022771"/>
    </source>
</evidence>
<evidence type="ECO:0000256" key="1">
    <source>
        <dbReference type="ARBA" id="ARBA00022723"/>
    </source>
</evidence>
<dbReference type="GO" id="GO:0016787">
    <property type="term" value="F:hydrolase activity"/>
    <property type="evidence" value="ECO:0007669"/>
    <property type="project" value="UniProtKB-KW"/>
</dbReference>
<dbReference type="Pfam" id="PF00271">
    <property type="entry name" value="Helicase_C"/>
    <property type="match status" value="1"/>
</dbReference>
<dbReference type="InterPro" id="IPR000330">
    <property type="entry name" value="SNF2_N"/>
</dbReference>
<dbReference type="PANTHER" id="PTHR45626">
    <property type="entry name" value="TRANSCRIPTION TERMINATION FACTOR 2-RELATED"/>
    <property type="match status" value="1"/>
</dbReference>
<keyword evidence="7" id="KW-0067">ATP-binding</keyword>
<evidence type="ECO:0000259" key="9">
    <source>
        <dbReference type="PROSITE" id="PS50089"/>
    </source>
</evidence>
<dbReference type="SMART" id="SM00490">
    <property type="entry name" value="HELICc"/>
    <property type="match status" value="1"/>
</dbReference>
<dbReference type="InterPro" id="IPR017907">
    <property type="entry name" value="Znf_RING_CS"/>
</dbReference>
<dbReference type="InterPro" id="IPR013083">
    <property type="entry name" value="Znf_RING/FYVE/PHD"/>
</dbReference>
<dbReference type="PANTHER" id="PTHR45626:SF22">
    <property type="entry name" value="DNA REPAIR PROTEIN RAD5"/>
    <property type="match status" value="1"/>
</dbReference>
<dbReference type="GeneID" id="9064529"/>
<keyword evidence="3 8" id="KW-0863">Zinc-finger</keyword>
<name>C5L4P3_PERM5</name>
<dbReference type="GO" id="GO:0006281">
    <property type="term" value="P:DNA repair"/>
    <property type="evidence" value="ECO:0007669"/>
    <property type="project" value="TreeGrafter"/>
</dbReference>
<dbReference type="Gene3D" id="3.30.40.10">
    <property type="entry name" value="Zinc/RING finger domain, C3HC4 (zinc finger)"/>
    <property type="match status" value="1"/>
</dbReference>
<dbReference type="InterPro" id="IPR049730">
    <property type="entry name" value="SNF2/RAD54-like_C"/>
</dbReference>
<dbReference type="GO" id="GO:0004386">
    <property type="term" value="F:helicase activity"/>
    <property type="evidence" value="ECO:0007669"/>
    <property type="project" value="UniProtKB-KW"/>
</dbReference>
<dbReference type="InParanoid" id="C5L4P3"/>
<evidence type="ECO:0000256" key="5">
    <source>
        <dbReference type="ARBA" id="ARBA00022806"/>
    </source>
</evidence>
<keyword evidence="4" id="KW-0378">Hydrolase</keyword>
<dbReference type="GO" id="GO:0008094">
    <property type="term" value="F:ATP-dependent activity, acting on DNA"/>
    <property type="evidence" value="ECO:0007669"/>
    <property type="project" value="TreeGrafter"/>
</dbReference>
<dbReference type="InterPro" id="IPR014001">
    <property type="entry name" value="Helicase_ATP-bd"/>
</dbReference>
<dbReference type="GO" id="GO:0008270">
    <property type="term" value="F:zinc ion binding"/>
    <property type="evidence" value="ECO:0007669"/>
    <property type="project" value="UniProtKB-KW"/>
</dbReference>
<evidence type="ECO:0000313" key="12">
    <source>
        <dbReference type="EMBL" id="EER08311.1"/>
    </source>
</evidence>
<dbReference type="InterPro" id="IPR001841">
    <property type="entry name" value="Znf_RING"/>
</dbReference>
<dbReference type="PROSITE" id="PS51194">
    <property type="entry name" value="HELICASE_CTER"/>
    <property type="match status" value="1"/>
</dbReference>
<dbReference type="InterPro" id="IPR050628">
    <property type="entry name" value="SNF2_RAD54_helicase_TF"/>
</dbReference>
<evidence type="ECO:0000256" key="6">
    <source>
        <dbReference type="ARBA" id="ARBA00022833"/>
    </source>
</evidence>
<dbReference type="SUPFAM" id="SSF57850">
    <property type="entry name" value="RING/U-box"/>
    <property type="match status" value="1"/>
</dbReference>
<dbReference type="Gene3D" id="3.40.50.10810">
    <property type="entry name" value="Tandem AAA-ATPase domain"/>
    <property type="match status" value="1"/>
</dbReference>
<dbReference type="Gene3D" id="3.40.50.300">
    <property type="entry name" value="P-loop containing nucleotide triphosphate hydrolases"/>
    <property type="match status" value="1"/>
</dbReference>
<evidence type="ECO:0000256" key="8">
    <source>
        <dbReference type="PROSITE-ProRule" id="PRU00175"/>
    </source>
</evidence>
<reference evidence="12 13" key="1">
    <citation type="submission" date="2008-07" db="EMBL/GenBank/DDBJ databases">
        <authorList>
            <person name="El-Sayed N."/>
            <person name="Caler E."/>
            <person name="Inman J."/>
            <person name="Amedeo P."/>
            <person name="Hass B."/>
            <person name="Wortman J."/>
        </authorList>
    </citation>
    <scope>NUCLEOTIDE SEQUENCE [LARGE SCALE GENOMIC DNA]</scope>
    <source>
        <strain evidence="13">ATCC 50983 / TXsc</strain>
    </source>
</reference>
<dbReference type="AlphaFoldDB" id="C5L4P3"/>
<keyword evidence="1" id="KW-0479">Metal-binding</keyword>
<feature type="domain" description="RING-type" evidence="9">
    <location>
        <begin position="355"/>
        <end position="399"/>
    </location>
</feature>
<feature type="domain" description="Helicase C-terminal" evidence="11">
    <location>
        <begin position="445"/>
        <end position="638"/>
    </location>
</feature>
<dbReference type="OMA" id="GQECISK"/>
<dbReference type="PROSITE" id="PS00518">
    <property type="entry name" value="ZF_RING_1"/>
    <property type="match status" value="1"/>
</dbReference>
<dbReference type="OrthoDB" id="448448at2759"/>
<dbReference type="SUPFAM" id="SSF52540">
    <property type="entry name" value="P-loop containing nucleoside triphosphate hydrolases"/>
    <property type="match status" value="2"/>
</dbReference>
<dbReference type="GO" id="GO:0005524">
    <property type="term" value="F:ATP binding"/>
    <property type="evidence" value="ECO:0007669"/>
    <property type="project" value="UniProtKB-KW"/>
</dbReference>
<evidence type="ECO:0000259" key="10">
    <source>
        <dbReference type="PROSITE" id="PS51192"/>
    </source>
</evidence>
<evidence type="ECO:0000259" key="11">
    <source>
        <dbReference type="PROSITE" id="PS51194"/>
    </source>
</evidence>
<dbReference type="InterPro" id="IPR027417">
    <property type="entry name" value="P-loop_NTPase"/>
</dbReference>
<dbReference type="InterPro" id="IPR038718">
    <property type="entry name" value="SNF2-like_sf"/>
</dbReference>
<dbReference type="EMBL" id="GG679111">
    <property type="protein sequence ID" value="EER08311.1"/>
    <property type="molecule type" value="Genomic_DNA"/>
</dbReference>
<dbReference type="SMART" id="SM00184">
    <property type="entry name" value="RING"/>
    <property type="match status" value="1"/>
</dbReference>
<dbReference type="CDD" id="cd18793">
    <property type="entry name" value="SF2_C_SNF"/>
    <property type="match status" value="1"/>
</dbReference>
<keyword evidence="6" id="KW-0862">Zinc</keyword>
<keyword evidence="5" id="KW-0347">Helicase</keyword>
<dbReference type="InterPro" id="IPR001650">
    <property type="entry name" value="Helicase_C-like"/>
</dbReference>